<dbReference type="InterPro" id="IPR015421">
    <property type="entry name" value="PyrdxlP-dep_Trfase_major"/>
</dbReference>
<comment type="caution">
    <text evidence="5">The sequence shown here is derived from an EMBL/GenBank/DDBJ whole genome shotgun (WGS) entry which is preliminary data.</text>
</comment>
<feature type="domain" description="Aromatic amino acid beta-eliminating lyase/threonine aldolase" evidence="4">
    <location>
        <begin position="9"/>
        <end position="293"/>
    </location>
</feature>
<dbReference type="InterPro" id="IPR001597">
    <property type="entry name" value="ArAA_b-elim_lyase/Thr_aldolase"/>
</dbReference>
<keyword evidence="5" id="KW-0032">Aminotransferase</keyword>
<dbReference type="Gene3D" id="3.90.1150.10">
    <property type="entry name" value="Aspartate Aminotransferase, domain 1"/>
    <property type="match status" value="1"/>
</dbReference>
<dbReference type="PANTHER" id="PTHR48097">
    <property type="entry name" value="L-THREONINE ALDOLASE-RELATED"/>
    <property type="match status" value="1"/>
</dbReference>
<organism evidence="5 6">
    <name type="scientific">Roseburia intestinalis</name>
    <dbReference type="NCBI Taxonomy" id="166486"/>
    <lineage>
        <taxon>Bacteria</taxon>
        <taxon>Bacillati</taxon>
        <taxon>Bacillota</taxon>
        <taxon>Clostridia</taxon>
        <taxon>Lachnospirales</taxon>
        <taxon>Lachnospiraceae</taxon>
        <taxon>Roseburia</taxon>
    </lineage>
</organism>
<comment type="similarity">
    <text evidence="2">Belongs to the threonine aldolase family.</text>
</comment>
<comment type="cofactor">
    <cofactor evidence="1">
        <name>pyridoxal 5'-phosphate</name>
        <dbReference type="ChEBI" id="CHEBI:597326"/>
    </cofactor>
</comment>
<dbReference type="Pfam" id="PF01212">
    <property type="entry name" value="Beta_elim_lyase"/>
    <property type="match status" value="1"/>
</dbReference>
<evidence type="ECO:0000259" key="4">
    <source>
        <dbReference type="Pfam" id="PF01212"/>
    </source>
</evidence>
<evidence type="ECO:0000256" key="1">
    <source>
        <dbReference type="ARBA" id="ARBA00001933"/>
    </source>
</evidence>
<dbReference type="SUPFAM" id="SSF53383">
    <property type="entry name" value="PLP-dependent transferases"/>
    <property type="match status" value="1"/>
</dbReference>
<dbReference type="InterPro" id="IPR015424">
    <property type="entry name" value="PyrdxlP-dep_Trfase"/>
</dbReference>
<dbReference type="EMBL" id="QSHO01000016">
    <property type="protein sequence ID" value="RHC14455.1"/>
    <property type="molecule type" value="Genomic_DNA"/>
</dbReference>
<dbReference type="GO" id="GO:0008483">
    <property type="term" value="F:transaminase activity"/>
    <property type="evidence" value="ECO:0007669"/>
    <property type="project" value="UniProtKB-KW"/>
</dbReference>
<dbReference type="Proteomes" id="UP000283513">
    <property type="component" value="Unassembled WGS sequence"/>
</dbReference>
<dbReference type="InterPro" id="IPR015422">
    <property type="entry name" value="PyrdxlP-dep_Trfase_small"/>
</dbReference>
<name>A0A3R6AQ22_9FIRM</name>
<dbReference type="AlphaFoldDB" id="A0A3R6AQ22"/>
<dbReference type="GO" id="GO:0006520">
    <property type="term" value="P:amino acid metabolic process"/>
    <property type="evidence" value="ECO:0007669"/>
    <property type="project" value="InterPro"/>
</dbReference>
<dbReference type="PANTHER" id="PTHR48097:SF5">
    <property type="entry name" value="LOW SPECIFICITY L-THREONINE ALDOLASE"/>
    <property type="match status" value="1"/>
</dbReference>
<protein>
    <submittedName>
        <fullName evidence="5">Aminotransferase class I/II-fold pyridoxal phosphate-dependent enzyme</fullName>
    </submittedName>
</protein>
<evidence type="ECO:0000256" key="3">
    <source>
        <dbReference type="ARBA" id="ARBA00022898"/>
    </source>
</evidence>
<keyword evidence="5" id="KW-0808">Transferase</keyword>
<dbReference type="GO" id="GO:0016829">
    <property type="term" value="F:lyase activity"/>
    <property type="evidence" value="ECO:0007669"/>
    <property type="project" value="InterPro"/>
</dbReference>
<reference evidence="5 6" key="1">
    <citation type="submission" date="2018-08" db="EMBL/GenBank/DDBJ databases">
        <title>A genome reference for cultivated species of the human gut microbiota.</title>
        <authorList>
            <person name="Zou Y."/>
            <person name="Xue W."/>
            <person name="Luo G."/>
        </authorList>
    </citation>
    <scope>NUCLEOTIDE SEQUENCE [LARGE SCALE GENOMIC DNA]</scope>
    <source>
        <strain evidence="5 6">AM37-1AC</strain>
    </source>
</reference>
<keyword evidence="3" id="KW-0663">Pyridoxal phosphate</keyword>
<gene>
    <name evidence="5" type="ORF">DW856_15740</name>
</gene>
<proteinExistence type="inferred from homology"/>
<sequence>MEKTMIRFNSDYTEGCHPAILRRLEETNMEQTAGYGEDEYCREAAERIKAVCEAPDANVHFLVGGTQTNVTVIASALRPYQGAITATTGHINVHETGALEACGYKCLTIDTPDGKLTAEQVEKYTKAHFADESFEHMVQPKLVYISNPTELGTIYKKAELEALYRVCRENDLYLFLDGARLGYGLACRENDLTMADIAANTDVFYIGGTKVGALFGEAVVITNPELKKDFRYSIKQRGGMLAKGRLLGIQFLTLFEENRYFEISAHAARLAEKLKDELTKMNISFYINSPTNQQFPILPDDILDKLREKYSFAYQARVDETHSAVRFCTCWATKEENVEALLADIRAII</sequence>
<evidence type="ECO:0000313" key="5">
    <source>
        <dbReference type="EMBL" id="RHC14455.1"/>
    </source>
</evidence>
<evidence type="ECO:0000313" key="6">
    <source>
        <dbReference type="Proteomes" id="UP000283513"/>
    </source>
</evidence>
<dbReference type="Gene3D" id="3.40.640.10">
    <property type="entry name" value="Type I PLP-dependent aspartate aminotransferase-like (Major domain)"/>
    <property type="match status" value="1"/>
</dbReference>
<evidence type="ECO:0000256" key="2">
    <source>
        <dbReference type="ARBA" id="ARBA00006966"/>
    </source>
</evidence>
<accession>A0A3R6AQ22</accession>